<reference evidence="1 4" key="2">
    <citation type="submission" date="2019-07" db="EMBL/GenBank/DDBJ databases">
        <title>Draft genome Sequence of Chlorobium phaeovibrioides sp. strain PhvTcv-s14, from the Phylum Chlorobi.</title>
        <authorList>
            <person name="Babenko V."/>
            <person name="Boldyreva D."/>
            <person name="Kanygina A."/>
            <person name="Selezneva O."/>
            <person name="Akopiyan T."/>
            <person name="Lunina O."/>
        </authorList>
    </citation>
    <scope>NUCLEOTIDE SEQUENCE [LARGE SCALE GENOMIC DNA]</scope>
    <source>
        <strain evidence="1 4">GrTcv12</strain>
    </source>
</reference>
<sequence length="285" mass="31333">MSQSIVACTIDADESSIVRLKSSTGEGRILSAYRSFPFGRTDITSPQGARLLKKLESYAAQWGGENMAITVSHDTLHPLPAYFAHNATPETRQKYSRIEAAYFLDNPDGHLCDAIAYSENGRETAYEKSLLLFYSDACMKSAEKQLMENHPIIFKGSHILPFLSMNEYCSEPQAIIEITGDHVMLLIANRGKLNHFAYRPVNSHDEAEYFTIKELQDAPLSKEIVIQAADTGIKKGFRKLIKKETGLDFAPLSLPQSIAISGLKNTKALSSSAVKAIAAGLMALA</sequence>
<proteinExistence type="predicted"/>
<dbReference type="AlphaFoldDB" id="A0A3S0KZX3"/>
<evidence type="ECO:0000313" key="3">
    <source>
        <dbReference type="Proteomes" id="UP000279908"/>
    </source>
</evidence>
<reference evidence="2 3" key="1">
    <citation type="submission" date="2018-12" db="EMBL/GenBank/DDBJ databases">
        <authorList>
            <person name="Lunina O.N."/>
            <person name="Grouzdev D.S."/>
            <person name="Gorlenko V.M."/>
            <person name="Savvichev A.S."/>
        </authorList>
    </citation>
    <scope>NUCLEOTIDE SEQUENCE [LARGE SCALE GENOMIC DNA]</scope>
    <source>
        <strain evidence="2 3">BrKhr-17</strain>
    </source>
</reference>
<evidence type="ECO:0000313" key="1">
    <source>
        <dbReference type="EMBL" id="KAA6231984.1"/>
    </source>
</evidence>
<evidence type="ECO:0000313" key="4">
    <source>
        <dbReference type="Proteomes" id="UP000327458"/>
    </source>
</evidence>
<comment type="caution">
    <text evidence="2">The sequence shown here is derived from an EMBL/GenBank/DDBJ whole genome shotgun (WGS) entry which is preliminary data.</text>
</comment>
<dbReference type="RefSeq" id="WP_126385141.1">
    <property type="nucleotide sequence ID" value="NZ_RXYK01000019.1"/>
</dbReference>
<dbReference type="EMBL" id="VMRG01000001">
    <property type="protein sequence ID" value="KAA6231984.1"/>
    <property type="molecule type" value="Genomic_DNA"/>
</dbReference>
<dbReference type="Proteomes" id="UP000327458">
    <property type="component" value="Unassembled WGS sequence"/>
</dbReference>
<dbReference type="EMBL" id="RXYK01000019">
    <property type="protein sequence ID" value="RTY35925.1"/>
    <property type="molecule type" value="Genomic_DNA"/>
</dbReference>
<dbReference type="Proteomes" id="UP000279908">
    <property type="component" value="Unassembled WGS sequence"/>
</dbReference>
<name>A0A3S0KZX3_CHLPH</name>
<gene>
    <name evidence="2" type="ORF">EKD02_09130</name>
    <name evidence="1" type="ORF">FP507_01835</name>
</gene>
<evidence type="ECO:0008006" key="5">
    <source>
        <dbReference type="Google" id="ProtNLM"/>
    </source>
</evidence>
<accession>A0A3S0KZX3</accession>
<evidence type="ECO:0000313" key="2">
    <source>
        <dbReference type="EMBL" id="RTY35925.1"/>
    </source>
</evidence>
<protein>
    <recommendedName>
        <fullName evidence="5">DUF3822 family protein</fullName>
    </recommendedName>
</protein>
<organism evidence="2 3">
    <name type="scientific">Chlorobium phaeovibrioides</name>
    <dbReference type="NCBI Taxonomy" id="1094"/>
    <lineage>
        <taxon>Bacteria</taxon>
        <taxon>Pseudomonadati</taxon>
        <taxon>Chlorobiota</taxon>
        <taxon>Chlorobiia</taxon>
        <taxon>Chlorobiales</taxon>
        <taxon>Chlorobiaceae</taxon>
        <taxon>Chlorobium/Pelodictyon group</taxon>
        <taxon>Chlorobium</taxon>
    </lineage>
</organism>